<keyword evidence="1" id="KW-0812">Transmembrane</keyword>
<dbReference type="Pfam" id="PF11222">
    <property type="entry name" value="DUF3017"/>
    <property type="match status" value="1"/>
</dbReference>
<gene>
    <name evidence="2" type="ORF">HX89_10775</name>
</gene>
<organism evidence="2 3">
    <name type="scientific">Dermacoccus nishinomiyaensis</name>
    <dbReference type="NCBI Taxonomy" id="1274"/>
    <lineage>
        <taxon>Bacteria</taxon>
        <taxon>Bacillati</taxon>
        <taxon>Actinomycetota</taxon>
        <taxon>Actinomycetes</taxon>
        <taxon>Micrococcales</taxon>
        <taxon>Dermacoccaceae</taxon>
        <taxon>Dermacoccus</taxon>
    </lineage>
</organism>
<dbReference type="KEGG" id="dni:HX89_10775"/>
<dbReference type="InterPro" id="IPR021385">
    <property type="entry name" value="DUF3017"/>
</dbReference>
<keyword evidence="3" id="KW-1185">Reference proteome</keyword>
<feature type="transmembrane region" description="Helical" evidence="1">
    <location>
        <begin position="67"/>
        <end position="84"/>
    </location>
</feature>
<dbReference type="RefSeq" id="WP_038569071.1">
    <property type="nucleotide sequence ID" value="NZ_CP008889.1"/>
</dbReference>
<dbReference type="Proteomes" id="UP000027986">
    <property type="component" value="Chromosome"/>
</dbReference>
<evidence type="ECO:0000313" key="3">
    <source>
        <dbReference type="Proteomes" id="UP000027986"/>
    </source>
</evidence>
<feature type="transmembrane region" description="Helical" evidence="1">
    <location>
        <begin position="7"/>
        <end position="28"/>
    </location>
</feature>
<sequence>MSHFKLGVPWLVVVLPVALGLAVVFGGHVRVGGILMAVGPLLGAIMRAVFPERVVPDLKVRSRGTDVALYALGAIVTFVAFTGVKLG</sequence>
<proteinExistence type="predicted"/>
<evidence type="ECO:0000313" key="2">
    <source>
        <dbReference type="EMBL" id="AIF41341.1"/>
    </source>
</evidence>
<dbReference type="OrthoDB" id="9970070at2"/>
<dbReference type="GeneID" id="41841586"/>
<dbReference type="EMBL" id="CP008889">
    <property type="protein sequence ID" value="AIF41341.1"/>
    <property type="molecule type" value="Genomic_DNA"/>
</dbReference>
<evidence type="ECO:0000256" key="1">
    <source>
        <dbReference type="SAM" id="Phobius"/>
    </source>
</evidence>
<accession>A0A075JGK7</accession>
<keyword evidence="1" id="KW-1133">Transmembrane helix</keyword>
<name>A0A075JGK7_9MICO</name>
<reference evidence="2 3" key="1">
    <citation type="submission" date="2014-07" db="EMBL/GenBank/DDBJ databases">
        <title>Genome Sequencing of Dermacoccus nishinomiyaensis.</title>
        <authorList>
            <person name="Hong K.W."/>
            <person name="Chan K.G."/>
        </authorList>
    </citation>
    <scope>NUCLEOTIDE SEQUENCE [LARGE SCALE GENOMIC DNA]</scope>
    <source>
        <strain evidence="2 3">M25</strain>
    </source>
</reference>
<protein>
    <recommendedName>
        <fullName evidence="4">DUF3017 domain-containing protein</fullName>
    </recommendedName>
</protein>
<feature type="transmembrane region" description="Helical" evidence="1">
    <location>
        <begin position="34"/>
        <end position="55"/>
    </location>
</feature>
<dbReference type="AlphaFoldDB" id="A0A075JGK7"/>
<dbReference type="HOGENOM" id="CLU_2478202_0_0_11"/>
<keyword evidence="1" id="KW-0472">Membrane</keyword>
<evidence type="ECO:0008006" key="4">
    <source>
        <dbReference type="Google" id="ProtNLM"/>
    </source>
</evidence>